<evidence type="ECO:0000256" key="1">
    <source>
        <dbReference type="SAM" id="MobiDB-lite"/>
    </source>
</evidence>
<evidence type="ECO:0000313" key="2">
    <source>
        <dbReference type="EMBL" id="OCL04479.1"/>
    </source>
</evidence>
<sequence>MANRANGQIAAISTQWQRCSPATQLHSCEGDSPGWLRGDHGHHHGHHHGHDRGTHTHTLTLTHRHDHTRPYTAIADDAAGHRYGRPNKSLLSRCSIPAARCEQHFRALRFAVIGNVG</sequence>
<dbReference type="EMBL" id="KV750495">
    <property type="protein sequence ID" value="OCL04479.1"/>
    <property type="molecule type" value="Genomic_DNA"/>
</dbReference>
<proteinExistence type="predicted"/>
<accession>A0A8E2ETB8</accession>
<feature type="region of interest" description="Disordered" evidence="1">
    <location>
        <begin position="36"/>
        <end position="56"/>
    </location>
</feature>
<dbReference type="AlphaFoldDB" id="A0A8E2ETB8"/>
<organism evidence="2 3">
    <name type="scientific">Glonium stellatum</name>
    <dbReference type="NCBI Taxonomy" id="574774"/>
    <lineage>
        <taxon>Eukaryota</taxon>
        <taxon>Fungi</taxon>
        <taxon>Dikarya</taxon>
        <taxon>Ascomycota</taxon>
        <taxon>Pezizomycotina</taxon>
        <taxon>Dothideomycetes</taxon>
        <taxon>Pleosporomycetidae</taxon>
        <taxon>Gloniales</taxon>
        <taxon>Gloniaceae</taxon>
        <taxon>Glonium</taxon>
    </lineage>
</organism>
<evidence type="ECO:0000313" key="3">
    <source>
        <dbReference type="Proteomes" id="UP000250140"/>
    </source>
</evidence>
<protein>
    <submittedName>
        <fullName evidence="2">Uncharacterized protein</fullName>
    </submittedName>
</protein>
<dbReference type="Proteomes" id="UP000250140">
    <property type="component" value="Unassembled WGS sequence"/>
</dbReference>
<keyword evidence="3" id="KW-1185">Reference proteome</keyword>
<feature type="compositionally biased region" description="Basic residues" evidence="1">
    <location>
        <begin position="40"/>
        <end position="50"/>
    </location>
</feature>
<name>A0A8E2ETB8_9PEZI</name>
<gene>
    <name evidence="2" type="ORF">AOQ84DRAFT_391525</name>
</gene>
<reference evidence="2 3" key="1">
    <citation type="journal article" date="2016" name="Nat. Commun.">
        <title>Ectomycorrhizal ecology is imprinted in the genome of the dominant symbiotic fungus Cenococcum geophilum.</title>
        <authorList>
            <consortium name="DOE Joint Genome Institute"/>
            <person name="Peter M."/>
            <person name="Kohler A."/>
            <person name="Ohm R.A."/>
            <person name="Kuo A."/>
            <person name="Krutzmann J."/>
            <person name="Morin E."/>
            <person name="Arend M."/>
            <person name="Barry K.W."/>
            <person name="Binder M."/>
            <person name="Choi C."/>
            <person name="Clum A."/>
            <person name="Copeland A."/>
            <person name="Grisel N."/>
            <person name="Haridas S."/>
            <person name="Kipfer T."/>
            <person name="LaButti K."/>
            <person name="Lindquist E."/>
            <person name="Lipzen A."/>
            <person name="Maire R."/>
            <person name="Meier B."/>
            <person name="Mihaltcheva S."/>
            <person name="Molinier V."/>
            <person name="Murat C."/>
            <person name="Poggeler S."/>
            <person name="Quandt C.A."/>
            <person name="Sperisen C."/>
            <person name="Tritt A."/>
            <person name="Tisserant E."/>
            <person name="Crous P.W."/>
            <person name="Henrissat B."/>
            <person name="Nehls U."/>
            <person name="Egli S."/>
            <person name="Spatafora J.W."/>
            <person name="Grigoriev I.V."/>
            <person name="Martin F.M."/>
        </authorList>
    </citation>
    <scope>NUCLEOTIDE SEQUENCE [LARGE SCALE GENOMIC DNA]</scope>
    <source>
        <strain evidence="2 3">CBS 207.34</strain>
    </source>
</reference>